<gene>
    <name evidence="1" type="ORF">Tsubulata_024544</name>
</gene>
<reference evidence="1" key="1">
    <citation type="submission" date="2022-02" db="EMBL/GenBank/DDBJ databases">
        <authorList>
            <person name="Henning P.M."/>
            <person name="McCubbin A.G."/>
            <person name="Shore J.S."/>
        </authorList>
    </citation>
    <scope>NUCLEOTIDE SEQUENCE</scope>
    <source>
        <strain evidence="1">F60SS</strain>
        <tissue evidence="1">Leaves</tissue>
    </source>
</reference>
<keyword evidence="2" id="KW-1185">Reference proteome</keyword>
<dbReference type="PANTHER" id="PTHR34724">
    <property type="entry name" value="OS12G0596101 PROTEIN"/>
    <property type="match status" value="1"/>
</dbReference>
<proteinExistence type="predicted"/>
<organism evidence="1 2">
    <name type="scientific">Turnera subulata</name>
    <dbReference type="NCBI Taxonomy" id="218843"/>
    <lineage>
        <taxon>Eukaryota</taxon>
        <taxon>Viridiplantae</taxon>
        <taxon>Streptophyta</taxon>
        <taxon>Embryophyta</taxon>
        <taxon>Tracheophyta</taxon>
        <taxon>Spermatophyta</taxon>
        <taxon>Magnoliopsida</taxon>
        <taxon>eudicotyledons</taxon>
        <taxon>Gunneridae</taxon>
        <taxon>Pentapetalae</taxon>
        <taxon>rosids</taxon>
        <taxon>fabids</taxon>
        <taxon>Malpighiales</taxon>
        <taxon>Passifloraceae</taxon>
        <taxon>Turnera</taxon>
    </lineage>
</organism>
<dbReference type="OrthoDB" id="88410at2759"/>
<dbReference type="EMBL" id="JAKUCV010002171">
    <property type="protein sequence ID" value="KAJ4843704.1"/>
    <property type="molecule type" value="Genomic_DNA"/>
</dbReference>
<protein>
    <submittedName>
        <fullName evidence="1">Uncharacterized protein</fullName>
    </submittedName>
</protein>
<dbReference type="PANTHER" id="PTHR34724:SF2">
    <property type="entry name" value="OS12G0596101 PROTEIN"/>
    <property type="match status" value="1"/>
</dbReference>
<evidence type="ECO:0000313" key="1">
    <source>
        <dbReference type="EMBL" id="KAJ4843704.1"/>
    </source>
</evidence>
<sequence length="71" mass="7632">MCYRVNCKQCGKISWGGCGNHLPGVYNSIEKGQHCMCKSWPGVVIPPEEKATLQQPLVPQSASTTAGVQKA</sequence>
<reference evidence="1" key="2">
    <citation type="journal article" date="2023" name="Plants (Basel)">
        <title>Annotation of the Turnera subulata (Passifloraceae) Draft Genome Reveals the S-Locus Evolved after the Divergence of Turneroideae from Passifloroideae in a Stepwise Manner.</title>
        <authorList>
            <person name="Henning P.M."/>
            <person name="Roalson E.H."/>
            <person name="Mir W."/>
            <person name="McCubbin A.G."/>
            <person name="Shore J.S."/>
        </authorList>
    </citation>
    <scope>NUCLEOTIDE SEQUENCE</scope>
    <source>
        <strain evidence="1">F60SS</strain>
    </source>
</reference>
<dbReference type="Proteomes" id="UP001141552">
    <property type="component" value="Unassembled WGS sequence"/>
</dbReference>
<evidence type="ECO:0000313" key="2">
    <source>
        <dbReference type="Proteomes" id="UP001141552"/>
    </source>
</evidence>
<dbReference type="AlphaFoldDB" id="A0A9Q0JJ98"/>
<accession>A0A9Q0JJ98</accession>
<name>A0A9Q0JJ98_9ROSI</name>
<comment type="caution">
    <text evidence="1">The sequence shown here is derived from an EMBL/GenBank/DDBJ whole genome shotgun (WGS) entry which is preliminary data.</text>
</comment>